<comment type="caution">
    <text evidence="4">The sequence shown here is derived from an EMBL/GenBank/DDBJ whole genome shotgun (WGS) entry which is preliminary data.</text>
</comment>
<dbReference type="GO" id="GO:0008168">
    <property type="term" value="F:methyltransferase activity"/>
    <property type="evidence" value="ECO:0007669"/>
    <property type="project" value="UniProtKB-KW"/>
</dbReference>
<name>A0A6N8I2D3_9FIRM</name>
<gene>
    <name evidence="4" type="ORF">CAFE_26560</name>
</gene>
<dbReference type="Pfam" id="PF13649">
    <property type="entry name" value="Methyltransf_25"/>
    <property type="match status" value="1"/>
</dbReference>
<feature type="domain" description="Methyltransferase" evidence="3">
    <location>
        <begin position="51"/>
        <end position="144"/>
    </location>
</feature>
<dbReference type="GO" id="GO:0032259">
    <property type="term" value="P:methylation"/>
    <property type="evidence" value="ECO:0007669"/>
    <property type="project" value="UniProtKB-KW"/>
</dbReference>
<dbReference type="OrthoDB" id="122388at2"/>
<evidence type="ECO:0000259" key="3">
    <source>
        <dbReference type="Pfam" id="PF13649"/>
    </source>
</evidence>
<dbReference type="AlphaFoldDB" id="A0A6N8I2D3"/>
<dbReference type="PANTHER" id="PTHR43861:SF1">
    <property type="entry name" value="TRANS-ACONITATE 2-METHYLTRANSFERASE"/>
    <property type="match status" value="1"/>
</dbReference>
<reference evidence="4 5" key="1">
    <citation type="submission" date="2019-09" db="EMBL/GenBank/DDBJ databases">
        <title>Genome sequence of Clostridium sp. EA1.</title>
        <authorList>
            <person name="Poehlein A."/>
            <person name="Bengelsdorf F.R."/>
            <person name="Daniel R."/>
        </authorList>
    </citation>
    <scope>NUCLEOTIDE SEQUENCE [LARGE SCALE GENOMIC DNA]</scope>
    <source>
        <strain evidence="4 5">EA1</strain>
    </source>
</reference>
<dbReference type="Proteomes" id="UP000469440">
    <property type="component" value="Unassembled WGS sequence"/>
</dbReference>
<protein>
    <submittedName>
        <fullName evidence="4">Methyltransferase domain protein</fullName>
    </submittedName>
</protein>
<evidence type="ECO:0000313" key="5">
    <source>
        <dbReference type="Proteomes" id="UP000469440"/>
    </source>
</evidence>
<dbReference type="EMBL" id="VWXL01000077">
    <property type="protein sequence ID" value="MVB11927.1"/>
    <property type="molecule type" value="Genomic_DNA"/>
</dbReference>
<keyword evidence="5" id="KW-1185">Reference proteome</keyword>
<keyword evidence="1 4" id="KW-0489">Methyltransferase</keyword>
<evidence type="ECO:0000256" key="2">
    <source>
        <dbReference type="ARBA" id="ARBA00022679"/>
    </source>
</evidence>
<dbReference type="InterPro" id="IPR029063">
    <property type="entry name" value="SAM-dependent_MTases_sf"/>
</dbReference>
<dbReference type="RefSeq" id="WP_156990931.1">
    <property type="nucleotide sequence ID" value="NZ_VWXL01000077.1"/>
</dbReference>
<dbReference type="SUPFAM" id="SSF53335">
    <property type="entry name" value="S-adenosyl-L-methionine-dependent methyltransferases"/>
    <property type="match status" value="1"/>
</dbReference>
<organism evidence="4 5">
    <name type="scientific">Caproicibacter fermentans</name>
    <dbReference type="NCBI Taxonomy" id="2576756"/>
    <lineage>
        <taxon>Bacteria</taxon>
        <taxon>Bacillati</taxon>
        <taxon>Bacillota</taxon>
        <taxon>Clostridia</taxon>
        <taxon>Eubacteriales</taxon>
        <taxon>Acutalibacteraceae</taxon>
        <taxon>Caproicibacter</taxon>
    </lineage>
</organism>
<dbReference type="Gene3D" id="3.40.50.150">
    <property type="entry name" value="Vaccinia Virus protein VP39"/>
    <property type="match status" value="1"/>
</dbReference>
<dbReference type="CDD" id="cd02440">
    <property type="entry name" value="AdoMet_MTases"/>
    <property type="match status" value="1"/>
</dbReference>
<evidence type="ECO:0000313" key="4">
    <source>
        <dbReference type="EMBL" id="MVB11927.1"/>
    </source>
</evidence>
<proteinExistence type="predicted"/>
<dbReference type="InterPro" id="IPR041698">
    <property type="entry name" value="Methyltransf_25"/>
</dbReference>
<evidence type="ECO:0000256" key="1">
    <source>
        <dbReference type="ARBA" id="ARBA00022603"/>
    </source>
</evidence>
<accession>A0A6N8I2D3</accession>
<keyword evidence="2 4" id="KW-0808">Transferase</keyword>
<dbReference type="PANTHER" id="PTHR43861">
    <property type="entry name" value="TRANS-ACONITATE 2-METHYLTRANSFERASE-RELATED"/>
    <property type="match status" value="1"/>
</dbReference>
<sequence>MLTQEGFDRWAPDYDKTVSRNEKENAYPFAGYQNVLTEIYHRIQSGGGSAVLDLGLGTASLTSRLYSDGYEIFGMDFSKDMLCLARKKMPKAVLAQGDFTEGLPQELDQRKYDFILGTYSFHHVPVNRRARFFTGLADHLTEKGQIIIGDVSFRTAEKYETCHRKFADIWDEDEHYFTAEEFTRQMSGLHLACAFQPVSFCAGVLTLCRESAK</sequence>